<gene>
    <name evidence="7" type="ORF">DAPPUDRAFT_221857</name>
</gene>
<dbReference type="InterPro" id="IPR008983">
    <property type="entry name" value="Tumour_necrosis_fac-like_dom"/>
</dbReference>
<keyword evidence="2" id="KW-0964">Secreted</keyword>
<dbReference type="HOGENOM" id="CLU_812011_0_0_1"/>
<name>E9G019_DAPPU</name>
<dbReference type="GO" id="GO:0005615">
    <property type="term" value="C:extracellular space"/>
    <property type="evidence" value="ECO:0000318"/>
    <property type="project" value="GO_Central"/>
</dbReference>
<evidence type="ECO:0000313" key="7">
    <source>
        <dbReference type="EMBL" id="EFX87165.1"/>
    </source>
</evidence>
<dbReference type="SMART" id="SM00110">
    <property type="entry name" value="C1Q"/>
    <property type="match status" value="1"/>
</dbReference>
<evidence type="ECO:0000313" key="8">
    <source>
        <dbReference type="Proteomes" id="UP000000305"/>
    </source>
</evidence>
<dbReference type="KEGG" id="dpx:DAPPUDRAFT_221857"/>
<dbReference type="Gene3D" id="2.60.120.40">
    <property type="match status" value="1"/>
</dbReference>
<protein>
    <submittedName>
        <fullName evidence="7">C1q and tumor necrosis factor-related protein 5</fullName>
    </submittedName>
</protein>
<proteinExistence type="predicted"/>
<dbReference type="InParanoid" id="E9G019"/>
<keyword evidence="3 5" id="KW-0732">Signal</keyword>
<dbReference type="PROSITE" id="PS50871">
    <property type="entry name" value="C1Q"/>
    <property type="match status" value="1"/>
</dbReference>
<comment type="subcellular location">
    <subcellularLocation>
        <location evidence="1">Secreted</location>
    </subcellularLocation>
</comment>
<evidence type="ECO:0000256" key="4">
    <source>
        <dbReference type="SAM" id="Coils"/>
    </source>
</evidence>
<dbReference type="InterPro" id="IPR050822">
    <property type="entry name" value="Cerebellin_Synaptic_Org"/>
</dbReference>
<dbReference type="EMBL" id="GL732528">
    <property type="protein sequence ID" value="EFX87165.1"/>
    <property type="molecule type" value="Genomic_DNA"/>
</dbReference>
<dbReference type="eggNOG" id="ENOG502SWHP">
    <property type="taxonomic scope" value="Eukaryota"/>
</dbReference>
<feature type="domain" description="C1q" evidence="6">
    <location>
        <begin position="107"/>
        <end position="252"/>
    </location>
</feature>
<sequence length="342" mass="38125">MAPLSTALFCIVIFAFTWSSCAAKSTLEEELQQLKESYVHLKQIVYVQNIQLKEKIVQLETKGAQLEELLRLKDQKHELGTLPSNATMRQGLATKMPTSCLDLKSLGHQFNGVYSVMRNKNDVFVQANTTIIFDEELVNVGGAMNASTGKFTATTTGTYFFNLVGLAWFPESSYRLVLYIALKLNGKDITYCHANAFDLKGTWKTFSLPSTLRLKKGDQIWFEINQLSTGVYLNGRGHTQFTGGLLEEELRKVGDLLFDEVVCTVALSLAGVFVSNYQPDGNYNQFHLFSSSNYFRNYDALPPTGKAPSRVSPDINQVTMLALGSFIACLKELKGKINDFIG</sequence>
<evidence type="ECO:0000256" key="1">
    <source>
        <dbReference type="ARBA" id="ARBA00004613"/>
    </source>
</evidence>
<accession>E9G019</accession>
<dbReference type="InterPro" id="IPR001073">
    <property type="entry name" value="C1q_dom"/>
</dbReference>
<evidence type="ECO:0000259" key="6">
    <source>
        <dbReference type="PROSITE" id="PS50871"/>
    </source>
</evidence>
<dbReference type="Proteomes" id="UP000000305">
    <property type="component" value="Unassembled WGS sequence"/>
</dbReference>
<evidence type="ECO:0000256" key="2">
    <source>
        <dbReference type="ARBA" id="ARBA00022525"/>
    </source>
</evidence>
<dbReference type="PANTHER" id="PTHR22923">
    <property type="entry name" value="CEREBELLIN-RELATED"/>
    <property type="match status" value="1"/>
</dbReference>
<dbReference type="Pfam" id="PF00386">
    <property type="entry name" value="C1q"/>
    <property type="match status" value="1"/>
</dbReference>
<feature type="chain" id="PRO_5003240489" evidence="5">
    <location>
        <begin position="24"/>
        <end position="342"/>
    </location>
</feature>
<dbReference type="SUPFAM" id="SSF49842">
    <property type="entry name" value="TNF-like"/>
    <property type="match status" value="1"/>
</dbReference>
<dbReference type="AlphaFoldDB" id="E9G019"/>
<reference evidence="7 8" key="1">
    <citation type="journal article" date="2011" name="Science">
        <title>The ecoresponsive genome of Daphnia pulex.</title>
        <authorList>
            <person name="Colbourne J.K."/>
            <person name="Pfrender M.E."/>
            <person name="Gilbert D."/>
            <person name="Thomas W.K."/>
            <person name="Tucker A."/>
            <person name="Oakley T.H."/>
            <person name="Tokishita S."/>
            <person name="Aerts A."/>
            <person name="Arnold G.J."/>
            <person name="Basu M.K."/>
            <person name="Bauer D.J."/>
            <person name="Caceres C.E."/>
            <person name="Carmel L."/>
            <person name="Casola C."/>
            <person name="Choi J.H."/>
            <person name="Detter J.C."/>
            <person name="Dong Q."/>
            <person name="Dusheyko S."/>
            <person name="Eads B.D."/>
            <person name="Frohlich T."/>
            <person name="Geiler-Samerotte K.A."/>
            <person name="Gerlach D."/>
            <person name="Hatcher P."/>
            <person name="Jogdeo S."/>
            <person name="Krijgsveld J."/>
            <person name="Kriventseva E.V."/>
            <person name="Kultz D."/>
            <person name="Laforsch C."/>
            <person name="Lindquist E."/>
            <person name="Lopez J."/>
            <person name="Manak J.R."/>
            <person name="Muller J."/>
            <person name="Pangilinan J."/>
            <person name="Patwardhan R.P."/>
            <person name="Pitluck S."/>
            <person name="Pritham E.J."/>
            <person name="Rechtsteiner A."/>
            <person name="Rho M."/>
            <person name="Rogozin I.B."/>
            <person name="Sakarya O."/>
            <person name="Salamov A."/>
            <person name="Schaack S."/>
            <person name="Shapiro H."/>
            <person name="Shiga Y."/>
            <person name="Skalitzky C."/>
            <person name="Smith Z."/>
            <person name="Souvorov A."/>
            <person name="Sung W."/>
            <person name="Tang Z."/>
            <person name="Tsuchiya D."/>
            <person name="Tu H."/>
            <person name="Vos H."/>
            <person name="Wang M."/>
            <person name="Wolf Y.I."/>
            <person name="Yamagata H."/>
            <person name="Yamada T."/>
            <person name="Ye Y."/>
            <person name="Shaw J.R."/>
            <person name="Andrews J."/>
            <person name="Crease T.J."/>
            <person name="Tang H."/>
            <person name="Lucas S.M."/>
            <person name="Robertson H.M."/>
            <person name="Bork P."/>
            <person name="Koonin E.V."/>
            <person name="Zdobnov E.M."/>
            <person name="Grigoriev I.V."/>
            <person name="Lynch M."/>
            <person name="Boore J.L."/>
        </authorList>
    </citation>
    <scope>NUCLEOTIDE SEQUENCE [LARGE SCALE GENOMIC DNA]</scope>
</reference>
<keyword evidence="4" id="KW-0175">Coiled coil</keyword>
<evidence type="ECO:0000256" key="3">
    <source>
        <dbReference type="ARBA" id="ARBA00022729"/>
    </source>
</evidence>
<feature type="signal peptide" evidence="5">
    <location>
        <begin position="1"/>
        <end position="23"/>
    </location>
</feature>
<organism evidence="7 8">
    <name type="scientific">Daphnia pulex</name>
    <name type="common">Water flea</name>
    <dbReference type="NCBI Taxonomy" id="6669"/>
    <lineage>
        <taxon>Eukaryota</taxon>
        <taxon>Metazoa</taxon>
        <taxon>Ecdysozoa</taxon>
        <taxon>Arthropoda</taxon>
        <taxon>Crustacea</taxon>
        <taxon>Branchiopoda</taxon>
        <taxon>Diplostraca</taxon>
        <taxon>Cladocera</taxon>
        <taxon>Anomopoda</taxon>
        <taxon>Daphniidae</taxon>
        <taxon>Daphnia</taxon>
    </lineage>
</organism>
<evidence type="ECO:0000256" key="5">
    <source>
        <dbReference type="SAM" id="SignalP"/>
    </source>
</evidence>
<dbReference type="PANTHER" id="PTHR22923:SF62">
    <property type="entry name" value="CVP18"/>
    <property type="match status" value="1"/>
</dbReference>
<keyword evidence="8" id="KW-1185">Reference proteome</keyword>
<feature type="coiled-coil region" evidence="4">
    <location>
        <begin position="24"/>
        <end position="69"/>
    </location>
</feature>